<dbReference type="InterPro" id="IPR029058">
    <property type="entry name" value="AB_hydrolase_fold"/>
</dbReference>
<proteinExistence type="predicted"/>
<dbReference type="Gene3D" id="3.40.50.1820">
    <property type="entry name" value="alpha/beta hydrolase"/>
    <property type="match status" value="1"/>
</dbReference>
<feature type="chain" id="PRO_5044274112" description="Dienelactone hydrolase domain-containing protein" evidence="2">
    <location>
        <begin position="17"/>
        <end position="273"/>
    </location>
</feature>
<comment type="caution">
    <text evidence="3">The sequence shown here is derived from an EMBL/GenBank/DDBJ whole genome shotgun (WGS) entry which is preliminary data.</text>
</comment>
<feature type="region of interest" description="Disordered" evidence="1">
    <location>
        <begin position="15"/>
        <end position="34"/>
    </location>
</feature>
<dbReference type="Proteomes" id="UP001515480">
    <property type="component" value="Unassembled WGS sequence"/>
</dbReference>
<evidence type="ECO:0008006" key="5">
    <source>
        <dbReference type="Google" id="ProtNLM"/>
    </source>
</evidence>
<evidence type="ECO:0000256" key="2">
    <source>
        <dbReference type="SAM" id="SignalP"/>
    </source>
</evidence>
<protein>
    <recommendedName>
        <fullName evidence="5">Dienelactone hydrolase domain-containing protein</fullName>
    </recommendedName>
</protein>
<evidence type="ECO:0000256" key="1">
    <source>
        <dbReference type="SAM" id="MobiDB-lite"/>
    </source>
</evidence>
<keyword evidence="4" id="KW-1185">Reference proteome</keyword>
<reference evidence="3 4" key="1">
    <citation type="journal article" date="2024" name="Science">
        <title>Giant polyketide synthase enzymes in the biosynthesis of giant marine polyether toxins.</title>
        <authorList>
            <person name="Fallon T.R."/>
            <person name="Shende V.V."/>
            <person name="Wierzbicki I.H."/>
            <person name="Pendleton A.L."/>
            <person name="Watervoot N.F."/>
            <person name="Auber R.P."/>
            <person name="Gonzalez D.J."/>
            <person name="Wisecaver J.H."/>
            <person name="Moore B.S."/>
        </authorList>
    </citation>
    <scope>NUCLEOTIDE SEQUENCE [LARGE SCALE GENOMIC DNA]</scope>
    <source>
        <strain evidence="3 4">12B1</strain>
    </source>
</reference>
<dbReference type="SUPFAM" id="SSF53474">
    <property type="entry name" value="alpha/beta-Hydrolases"/>
    <property type="match status" value="1"/>
</dbReference>
<accession>A0AB34JKY2</accession>
<evidence type="ECO:0000313" key="3">
    <source>
        <dbReference type="EMBL" id="KAL1521386.1"/>
    </source>
</evidence>
<organism evidence="3 4">
    <name type="scientific">Prymnesium parvum</name>
    <name type="common">Toxic golden alga</name>
    <dbReference type="NCBI Taxonomy" id="97485"/>
    <lineage>
        <taxon>Eukaryota</taxon>
        <taxon>Haptista</taxon>
        <taxon>Haptophyta</taxon>
        <taxon>Prymnesiophyceae</taxon>
        <taxon>Prymnesiales</taxon>
        <taxon>Prymnesiaceae</taxon>
        <taxon>Prymnesium</taxon>
    </lineage>
</organism>
<gene>
    <name evidence="3" type="ORF">AB1Y20_021052</name>
</gene>
<dbReference type="AlphaFoldDB" id="A0AB34JKY2"/>
<evidence type="ECO:0000313" key="4">
    <source>
        <dbReference type="Proteomes" id="UP001515480"/>
    </source>
</evidence>
<feature type="compositionally biased region" description="Pro residues" evidence="1">
    <location>
        <begin position="17"/>
        <end position="33"/>
    </location>
</feature>
<keyword evidence="2" id="KW-0732">Signal</keyword>
<name>A0AB34JKY2_PRYPA</name>
<sequence>MKLLVAALLLPPAARRAPPPRAASPPPPPPPRPADVARALNAHLPPDDPIHNATLFLSSAEVSFPDGAAASARGFCATYLPLAATRSHSRALLLLAPAPPASLRPLTERLALGCECVALLPTLDGPPARWTHATLAAEALAASRHLLRAHGVSHLGVLAFGAACQPALELLADGGIEAHAAVLLCPHALRGAARAARALELPLLAVCTRADDAAELREGLQLNARLGGDFFVAEFAGCADEFALAPRDEAAREQAERAFALMQAWFDRHVPEV</sequence>
<feature type="signal peptide" evidence="2">
    <location>
        <begin position="1"/>
        <end position="16"/>
    </location>
</feature>
<dbReference type="EMBL" id="JBGBPQ010000007">
    <property type="protein sequence ID" value="KAL1521386.1"/>
    <property type="molecule type" value="Genomic_DNA"/>
</dbReference>